<evidence type="ECO:0008006" key="5">
    <source>
        <dbReference type="Google" id="ProtNLM"/>
    </source>
</evidence>
<feature type="repeat" description="PPR" evidence="2">
    <location>
        <begin position="443"/>
        <end position="477"/>
    </location>
</feature>
<evidence type="ECO:0000256" key="1">
    <source>
        <dbReference type="ARBA" id="ARBA00022737"/>
    </source>
</evidence>
<accession>A0AA88RF39</accession>
<dbReference type="FunFam" id="1.25.40.10:FF:000381">
    <property type="entry name" value="Pentatricopeptide repeat-containing protein"/>
    <property type="match status" value="1"/>
</dbReference>
<feature type="repeat" description="PPR" evidence="2">
    <location>
        <begin position="377"/>
        <end position="411"/>
    </location>
</feature>
<dbReference type="GO" id="GO:0009451">
    <property type="term" value="P:RNA modification"/>
    <property type="evidence" value="ECO:0007669"/>
    <property type="project" value="InterPro"/>
</dbReference>
<sequence>MTRNYILRGLLFRIKEACHHQSYSKHCCYSSSSLSSSHNRLEKNRRGELPKSIHAKVIKNASVQQLHVSNYLLNLYVKSHDSIHAYRLFDEMSERDVRSWTILISGLARYGSYTMSLNLFAKMQKEGIFPNQFTFSSVLKCCSTASDVRMGKATHGWILRHEISLDITLENSILDFYVKRGEFQYAKRFFELINYKDSVSCNVMISGYLQVGDVESSMDLFESLPVKDVASWNTIIDGHLRNGFERIGLELLYQMVKIGPAFSKITFSIALVLMSSLGILDLGRQIHGQLLRVGYYDDPIVRNSLIDMYCKCRQLEKASLIFKNSPQATEGGQYSCNEPMVKSVSWSSLIAGYAQNGRIEDALKTFSTMVCKDVEVDKFTVTTIISACANAGLLELGKLIHARMWKSGHGPDVFLDSVLIDMYAKCGRLDDAWSVFVQADVRNIVLWTSMIFSYAFNGFGKEAIWLFECMRSEGIVPNEVSFVGVLTACSHAGLLNEGCNYFKLMKEVYEIRPRVEHFTCMVDLFGRAGRLDEIKDFIQKNSISHMVAVWKAFLSSCRIHKNIKMARWVSAKLLELEPFAAESFVLSSNSCAANYRWDEAAQLRGLMQERGVKKNPGQSWIY</sequence>
<keyword evidence="1" id="KW-0677">Repeat</keyword>
<proteinExistence type="predicted"/>
<dbReference type="FunFam" id="1.25.40.10:FF:000305">
    <property type="entry name" value="Pentatricopeptide repeat-containing protein mitochondrial"/>
    <property type="match status" value="1"/>
</dbReference>
<dbReference type="Gene3D" id="1.25.40.10">
    <property type="entry name" value="Tetratricopeptide repeat domain"/>
    <property type="match status" value="4"/>
</dbReference>
<dbReference type="Pfam" id="PF01535">
    <property type="entry name" value="PPR"/>
    <property type="match status" value="7"/>
</dbReference>
<dbReference type="PANTHER" id="PTHR47926">
    <property type="entry name" value="PENTATRICOPEPTIDE REPEAT-CONTAINING PROTEIN"/>
    <property type="match status" value="1"/>
</dbReference>
<evidence type="ECO:0000256" key="2">
    <source>
        <dbReference type="PROSITE-ProRule" id="PRU00708"/>
    </source>
</evidence>
<dbReference type="Proteomes" id="UP001187471">
    <property type="component" value="Unassembled WGS sequence"/>
</dbReference>
<dbReference type="InterPro" id="IPR011990">
    <property type="entry name" value="TPR-like_helical_dom_sf"/>
</dbReference>
<name>A0AA88RF39_9ASTE</name>
<dbReference type="InterPro" id="IPR046960">
    <property type="entry name" value="PPR_At4g14850-like_plant"/>
</dbReference>
<comment type="caution">
    <text evidence="3">The sequence shown here is derived from an EMBL/GenBank/DDBJ whole genome shotgun (WGS) entry which is preliminary data.</text>
</comment>
<dbReference type="Pfam" id="PF13041">
    <property type="entry name" value="PPR_2"/>
    <property type="match status" value="2"/>
</dbReference>
<feature type="repeat" description="PPR" evidence="2">
    <location>
        <begin position="197"/>
        <end position="231"/>
    </location>
</feature>
<dbReference type="InterPro" id="IPR046848">
    <property type="entry name" value="E_motif"/>
</dbReference>
<organism evidence="3 4">
    <name type="scientific">Escallonia rubra</name>
    <dbReference type="NCBI Taxonomy" id="112253"/>
    <lineage>
        <taxon>Eukaryota</taxon>
        <taxon>Viridiplantae</taxon>
        <taxon>Streptophyta</taxon>
        <taxon>Embryophyta</taxon>
        <taxon>Tracheophyta</taxon>
        <taxon>Spermatophyta</taxon>
        <taxon>Magnoliopsida</taxon>
        <taxon>eudicotyledons</taxon>
        <taxon>Gunneridae</taxon>
        <taxon>Pentapetalae</taxon>
        <taxon>asterids</taxon>
        <taxon>campanulids</taxon>
        <taxon>Escalloniales</taxon>
        <taxon>Escalloniaceae</taxon>
        <taxon>Escallonia</taxon>
    </lineage>
</organism>
<reference evidence="3" key="1">
    <citation type="submission" date="2022-12" db="EMBL/GenBank/DDBJ databases">
        <title>Draft genome assemblies for two species of Escallonia (Escalloniales).</title>
        <authorList>
            <person name="Chanderbali A."/>
            <person name="Dervinis C."/>
            <person name="Anghel I."/>
            <person name="Soltis D."/>
            <person name="Soltis P."/>
            <person name="Zapata F."/>
        </authorList>
    </citation>
    <scope>NUCLEOTIDE SEQUENCE</scope>
    <source>
        <strain evidence="3">UCBG92.1500</strain>
        <tissue evidence="3">Leaf</tissue>
    </source>
</reference>
<evidence type="ECO:0000313" key="4">
    <source>
        <dbReference type="Proteomes" id="UP001187471"/>
    </source>
</evidence>
<dbReference type="PROSITE" id="PS51375">
    <property type="entry name" value="PPR"/>
    <property type="match status" value="5"/>
</dbReference>
<dbReference type="PANTHER" id="PTHR47926:SF347">
    <property type="entry name" value="PENTATRICOPEPTIDE REPEAT-CONTAINING PROTEIN"/>
    <property type="match status" value="1"/>
</dbReference>
<dbReference type="GO" id="GO:0003723">
    <property type="term" value="F:RNA binding"/>
    <property type="evidence" value="ECO:0007669"/>
    <property type="project" value="InterPro"/>
</dbReference>
<protein>
    <recommendedName>
        <fullName evidence="5">Pentatricopeptide repeat-containing protein</fullName>
    </recommendedName>
</protein>
<feature type="repeat" description="PPR" evidence="2">
    <location>
        <begin position="342"/>
        <end position="376"/>
    </location>
</feature>
<dbReference type="Pfam" id="PF20431">
    <property type="entry name" value="E_motif"/>
    <property type="match status" value="1"/>
</dbReference>
<dbReference type="NCBIfam" id="TIGR00756">
    <property type="entry name" value="PPR"/>
    <property type="match status" value="4"/>
</dbReference>
<dbReference type="AlphaFoldDB" id="A0AA88RF39"/>
<gene>
    <name evidence="3" type="ORF">RJ640_016716</name>
</gene>
<dbReference type="EMBL" id="JAVXUO010002326">
    <property type="protein sequence ID" value="KAK2974230.1"/>
    <property type="molecule type" value="Genomic_DNA"/>
</dbReference>
<feature type="repeat" description="PPR" evidence="2">
    <location>
        <begin position="96"/>
        <end position="130"/>
    </location>
</feature>
<evidence type="ECO:0000313" key="3">
    <source>
        <dbReference type="EMBL" id="KAK2974230.1"/>
    </source>
</evidence>
<keyword evidence="4" id="KW-1185">Reference proteome</keyword>
<dbReference type="InterPro" id="IPR002885">
    <property type="entry name" value="PPR_rpt"/>
</dbReference>